<accession>A0A174E153</accession>
<sequence>MSKMNLNELRDKAYKTACEHGFHDQELSNNHFLCLVISELMEAVEADRKGRRANVDRYNKKIANSRICQGLDSDIPKERGYEVAYNETIKGSIEEELADAVIRLLDLAGLRGINLELANGDIDDCIEDMAEACKDETFTESIYSISTLPVRYDGIFDLPTAVNDMILSIFGLAKHLDIDLLWHIEQKMKYNELREKMHGKKY</sequence>
<dbReference type="RefSeq" id="WP_008765963.1">
    <property type="nucleotide sequence ID" value="NZ_FOUM01000081.1"/>
</dbReference>
<protein>
    <submittedName>
        <fullName evidence="1">Uncharacterized protein</fullName>
    </submittedName>
</protein>
<evidence type="ECO:0000313" key="2">
    <source>
        <dbReference type="Proteomes" id="UP000183766"/>
    </source>
</evidence>
<evidence type="ECO:0000313" key="1">
    <source>
        <dbReference type="EMBL" id="SFO23030.1"/>
    </source>
</evidence>
<proteinExistence type="predicted"/>
<reference evidence="2" key="1">
    <citation type="submission" date="2016-10" db="EMBL/GenBank/DDBJ databases">
        <authorList>
            <person name="Varghese N."/>
            <person name="Submissions S."/>
        </authorList>
    </citation>
    <scope>NUCLEOTIDE SEQUENCE [LARGE SCALE GENOMIC DNA]</scope>
    <source>
        <strain evidence="2">NLAE-zl-C202</strain>
    </source>
</reference>
<dbReference type="Gene3D" id="1.10.287.1080">
    <property type="entry name" value="MazG-like"/>
    <property type="match status" value="1"/>
</dbReference>
<organism evidence="1 2">
    <name type="scientific">Bacteroides xylanisolvens</name>
    <dbReference type="NCBI Taxonomy" id="371601"/>
    <lineage>
        <taxon>Bacteria</taxon>
        <taxon>Pseudomonadati</taxon>
        <taxon>Bacteroidota</taxon>
        <taxon>Bacteroidia</taxon>
        <taxon>Bacteroidales</taxon>
        <taxon>Bacteroidaceae</taxon>
        <taxon>Bacteroides</taxon>
    </lineage>
</organism>
<dbReference type="AlphaFoldDB" id="A0A174E153"/>
<dbReference type="EMBL" id="FOUM01000081">
    <property type="protein sequence ID" value="SFO23030.1"/>
    <property type="molecule type" value="Genomic_DNA"/>
</dbReference>
<name>A0A174E153_9BACE</name>
<dbReference type="Proteomes" id="UP000183766">
    <property type="component" value="Unassembled WGS sequence"/>
</dbReference>
<gene>
    <name evidence="1" type="ORF">SAMN05216250_1817</name>
</gene>